<dbReference type="AlphaFoldDB" id="A0A8G1EB92"/>
<dbReference type="InterPro" id="IPR036291">
    <property type="entry name" value="NAD(P)-bd_dom_sf"/>
</dbReference>
<protein>
    <submittedName>
        <fullName evidence="1">Epimerase</fullName>
    </submittedName>
</protein>
<dbReference type="KEGG" id="nsm:JO391_15575"/>
<dbReference type="EMBL" id="CP069370">
    <property type="protein sequence ID" value="QYZ69147.1"/>
    <property type="molecule type" value="Genomic_DNA"/>
</dbReference>
<keyword evidence="2" id="KW-1185">Reference proteome</keyword>
<dbReference type="Proteomes" id="UP000826300">
    <property type="component" value="Chromosome"/>
</dbReference>
<proteinExistence type="predicted"/>
<name>A0A8G1EB92_9RHOB</name>
<dbReference type="SUPFAM" id="SSF51735">
    <property type="entry name" value="NAD(P)-binding Rossmann-fold domains"/>
    <property type="match status" value="1"/>
</dbReference>
<reference evidence="1" key="1">
    <citation type="submission" date="2021-02" db="EMBL/GenBank/DDBJ databases">
        <title>Rhodobacter shimadae sp. nov., an aerobic anoxygenic phototrophic bacterium isolated from a hot spring.</title>
        <authorList>
            <person name="Muramatsu S."/>
            <person name="Haruta S."/>
            <person name="Hirose S."/>
            <person name="Hanada S."/>
        </authorList>
    </citation>
    <scope>NUCLEOTIDE SEQUENCE</scope>
    <source>
        <strain evidence="1">N10</strain>
    </source>
</reference>
<dbReference type="Gene3D" id="3.40.50.720">
    <property type="entry name" value="NAD(P)-binding Rossmann-like Domain"/>
    <property type="match status" value="1"/>
</dbReference>
<gene>
    <name evidence="1" type="ORF">JO391_15575</name>
</gene>
<dbReference type="RefSeq" id="WP_220661367.1">
    <property type="nucleotide sequence ID" value="NZ_CP069370.1"/>
</dbReference>
<organism evidence="1 2">
    <name type="scientific">Neotabrizicola shimadae</name>
    <dbReference type="NCBI Taxonomy" id="2807096"/>
    <lineage>
        <taxon>Bacteria</taxon>
        <taxon>Pseudomonadati</taxon>
        <taxon>Pseudomonadota</taxon>
        <taxon>Alphaproteobacteria</taxon>
        <taxon>Rhodobacterales</taxon>
        <taxon>Paracoccaceae</taxon>
        <taxon>Neotabrizicola</taxon>
    </lineage>
</organism>
<sequence>MSNTVLVLGSSGNFGRRAAAAFAAAGWEVRRYARGTDMTSAASGADVIVNALNPPNYHAWDSLIPEITASALAAARASGATLLVPGNVYVYGREPGPWGPSTPQRPVARKGAIRVRMEATYREAAAKGQQVILLRGGDFLDPDSPATILRMVMLKGLARGRITAMGQPDVQRAYAWLPDMARAAAALASRRADLPAWSDIPFAGLTFSTQDLRDGLSRLMGQDLRIGQFPWWGLRLAAPFWELGRELLEMRYLYATPHSLDPAPMARLLPDFQGVDFDTMLKAHLPARPAPVATPVRAR</sequence>
<evidence type="ECO:0000313" key="2">
    <source>
        <dbReference type="Proteomes" id="UP000826300"/>
    </source>
</evidence>
<accession>A0A8G1EB92</accession>
<evidence type="ECO:0000313" key="1">
    <source>
        <dbReference type="EMBL" id="QYZ69147.1"/>
    </source>
</evidence>